<evidence type="ECO:0000313" key="1">
    <source>
        <dbReference type="EMBL" id="KAJ8440246.1"/>
    </source>
</evidence>
<dbReference type="PANTHER" id="PTHR33070">
    <property type="entry name" value="OS06G0725500 PROTEIN"/>
    <property type="match status" value="1"/>
</dbReference>
<dbReference type="Proteomes" id="UP001153076">
    <property type="component" value="Unassembled WGS sequence"/>
</dbReference>
<dbReference type="GO" id="GO:0048364">
    <property type="term" value="P:root development"/>
    <property type="evidence" value="ECO:0007669"/>
    <property type="project" value="InterPro"/>
</dbReference>
<dbReference type="GO" id="GO:0048367">
    <property type="term" value="P:shoot system development"/>
    <property type="evidence" value="ECO:0007669"/>
    <property type="project" value="InterPro"/>
</dbReference>
<proteinExistence type="predicted"/>
<dbReference type="OrthoDB" id="1701699at2759"/>
<gene>
    <name evidence="1" type="ORF">Cgig2_001581</name>
</gene>
<reference evidence="1" key="1">
    <citation type="submission" date="2022-04" db="EMBL/GenBank/DDBJ databases">
        <title>Carnegiea gigantea Genome sequencing and assembly v2.</title>
        <authorList>
            <person name="Copetti D."/>
            <person name="Sanderson M.J."/>
            <person name="Burquez A."/>
            <person name="Wojciechowski M.F."/>
        </authorList>
    </citation>
    <scope>NUCLEOTIDE SEQUENCE</scope>
    <source>
        <strain evidence="1">SGP5-SGP5p</strain>
        <tissue evidence="1">Aerial part</tissue>
    </source>
</reference>
<keyword evidence="2" id="KW-1185">Reference proteome</keyword>
<dbReference type="Pfam" id="PF03087">
    <property type="entry name" value="BPS1"/>
    <property type="match status" value="1"/>
</dbReference>
<accession>A0A9Q1KA34</accession>
<evidence type="ECO:0000313" key="2">
    <source>
        <dbReference type="Proteomes" id="UP001153076"/>
    </source>
</evidence>
<dbReference type="EMBL" id="JAKOGI010000195">
    <property type="protein sequence ID" value="KAJ8440246.1"/>
    <property type="molecule type" value="Genomic_DNA"/>
</dbReference>
<sequence>MAYPFHPTRSISFPPRSLPSSLKIDESLIKLRSFEVLSSSSSTFGENIQVGLIGLAELYGYVQELILSPSNQHALKQCKLAEEALDGSVRLLDTCSSARDLVLRLKEQVRDLQSALHRKGCTSNMESELRTYMGFRKKMAKDVARCLKALKQDEMKCRVGATPEGQRDDDPHLVMVARVLREVYEVTVEFFRRFYLLLLAKPTKTVSGWSLISRLVTKRSSQAREEAKVNEIAGVDSAICEPDVANIDVQVVQGKLQVLDASIRILEEELGCVSKCLSLDQQTDKRMLIPLLNTDVHGHKPPADYYELESVHSHALCRGRGAQASLAHTLVFA</sequence>
<comment type="caution">
    <text evidence="1">The sequence shown here is derived from an EMBL/GenBank/DDBJ whole genome shotgun (WGS) entry which is preliminary data.</text>
</comment>
<organism evidence="1 2">
    <name type="scientific">Carnegiea gigantea</name>
    <dbReference type="NCBI Taxonomy" id="171969"/>
    <lineage>
        <taxon>Eukaryota</taxon>
        <taxon>Viridiplantae</taxon>
        <taxon>Streptophyta</taxon>
        <taxon>Embryophyta</taxon>
        <taxon>Tracheophyta</taxon>
        <taxon>Spermatophyta</taxon>
        <taxon>Magnoliopsida</taxon>
        <taxon>eudicotyledons</taxon>
        <taxon>Gunneridae</taxon>
        <taxon>Pentapetalae</taxon>
        <taxon>Caryophyllales</taxon>
        <taxon>Cactineae</taxon>
        <taxon>Cactaceae</taxon>
        <taxon>Cactoideae</taxon>
        <taxon>Echinocereeae</taxon>
        <taxon>Carnegiea</taxon>
    </lineage>
</organism>
<dbReference type="PANTHER" id="PTHR33070:SF120">
    <property type="entry name" value="EXPRESSED PROTEIN"/>
    <property type="match status" value="1"/>
</dbReference>
<protein>
    <submittedName>
        <fullName evidence="1">Uncharacterized protein</fullName>
    </submittedName>
</protein>
<dbReference type="InterPro" id="IPR004320">
    <property type="entry name" value="BPS1_pln"/>
</dbReference>
<name>A0A9Q1KA34_9CARY</name>
<dbReference type="AlphaFoldDB" id="A0A9Q1KA34"/>